<keyword evidence="3" id="KW-1185">Reference proteome</keyword>
<name>A0A1W6DX12_9CAUD</name>
<evidence type="ECO:0000313" key="3">
    <source>
        <dbReference type="Proteomes" id="UP000223906"/>
    </source>
</evidence>
<feature type="compositionally biased region" description="Basic and acidic residues" evidence="1">
    <location>
        <begin position="68"/>
        <end position="82"/>
    </location>
</feature>
<feature type="region of interest" description="Disordered" evidence="1">
    <location>
        <begin position="68"/>
        <end position="88"/>
    </location>
</feature>
<proteinExistence type="predicted"/>
<gene>
    <name evidence="2" type="ORF">LAV_00031</name>
</gene>
<sequence>MNHEITHLPKLMKYRVEVMARWPTKFDTLAGVITFLIDRAPLWFILEEWKDDGWQVIIDREASRSWRNRDLDPGVEDSKTFHLSDTSA</sequence>
<dbReference type="EMBL" id="KY629563">
    <property type="protein sequence ID" value="ARK07431.1"/>
    <property type="molecule type" value="Genomic_DNA"/>
</dbReference>
<evidence type="ECO:0000256" key="1">
    <source>
        <dbReference type="SAM" id="MobiDB-lite"/>
    </source>
</evidence>
<protein>
    <submittedName>
        <fullName evidence="2">Uncharacterized protein</fullName>
    </submittedName>
</protein>
<organism evidence="2 3">
    <name type="scientific">Sphingobium phage Lacusarx</name>
    <dbReference type="NCBI Taxonomy" id="1980139"/>
    <lineage>
        <taxon>Viruses</taxon>
        <taxon>Duplodnaviria</taxon>
        <taxon>Heunggongvirae</taxon>
        <taxon>Uroviricota</taxon>
        <taxon>Caudoviricetes</taxon>
        <taxon>Lacusarxvirus</taxon>
        <taxon>Lacusarxvirus lacusarx</taxon>
    </lineage>
</organism>
<dbReference type="Proteomes" id="UP000223906">
    <property type="component" value="Segment"/>
</dbReference>
<evidence type="ECO:0000313" key="2">
    <source>
        <dbReference type="EMBL" id="ARK07431.1"/>
    </source>
</evidence>
<accession>A0A1W6DX12</accession>
<reference evidence="2 3" key="1">
    <citation type="submission" date="2017-02" db="EMBL/GenBank/DDBJ databases">
        <title>The first characterized phage against a member of the ecologically important #sphingomonads reveals high dissimilarity against all other known phages.</title>
        <authorList>
            <person name="Nielsen T.K."/>
            <person name="Carstens A.B."/>
            <person name="Kot W."/>
            <person name="Lametsch R."/>
            <person name="Neve H."/>
            <person name="Hansen L.H."/>
        </authorList>
    </citation>
    <scope>NUCLEOTIDE SEQUENCE [LARGE SCALE GENOMIC DNA]</scope>
</reference>